<comment type="caution">
    <text evidence="1">The sequence shown here is derived from an EMBL/GenBank/DDBJ whole genome shotgun (WGS) entry which is preliminary data.</text>
</comment>
<accession>A0A7L3ELP3</accession>
<proteinExistence type="predicted"/>
<dbReference type="InterPro" id="IPR013783">
    <property type="entry name" value="Ig-like_fold"/>
</dbReference>
<evidence type="ECO:0000313" key="2">
    <source>
        <dbReference type="Proteomes" id="UP000563107"/>
    </source>
</evidence>
<dbReference type="SUPFAM" id="SSF48726">
    <property type="entry name" value="Immunoglobulin"/>
    <property type="match status" value="1"/>
</dbReference>
<name>A0A7L3ELP3_9PASS</name>
<dbReference type="InterPro" id="IPR036179">
    <property type="entry name" value="Ig-like_dom_sf"/>
</dbReference>
<feature type="non-terminal residue" evidence="1">
    <location>
        <position position="1"/>
    </location>
</feature>
<dbReference type="Gene3D" id="2.60.40.10">
    <property type="entry name" value="Immunoglobulins"/>
    <property type="match status" value="1"/>
</dbReference>
<dbReference type="AlphaFoldDB" id="A0A7L3ELP3"/>
<feature type="non-terminal residue" evidence="1">
    <location>
        <position position="60"/>
    </location>
</feature>
<protein>
    <submittedName>
        <fullName evidence="1">DPB1 protein</fullName>
    </submittedName>
</protein>
<dbReference type="Proteomes" id="UP000563107">
    <property type="component" value="Unassembled WGS sequence"/>
</dbReference>
<reference evidence="1 2" key="1">
    <citation type="submission" date="2019-09" db="EMBL/GenBank/DDBJ databases">
        <title>Bird 10,000 Genomes (B10K) Project - Family phase.</title>
        <authorList>
            <person name="Zhang G."/>
        </authorList>
    </citation>
    <scope>NUCLEOTIDE SEQUENCE [LARGE SCALE GENOMIC DNA]</scope>
    <source>
        <strain evidence="1">B10K-DU-012-41</strain>
    </source>
</reference>
<organism evidence="1 2">
    <name type="scientific">Chaetops frenatus</name>
    <name type="common">Rufous rock-jumper</name>
    <dbReference type="NCBI Taxonomy" id="221966"/>
    <lineage>
        <taxon>Eukaryota</taxon>
        <taxon>Metazoa</taxon>
        <taxon>Chordata</taxon>
        <taxon>Craniata</taxon>
        <taxon>Vertebrata</taxon>
        <taxon>Euteleostomi</taxon>
        <taxon>Archelosauria</taxon>
        <taxon>Archosauria</taxon>
        <taxon>Dinosauria</taxon>
        <taxon>Saurischia</taxon>
        <taxon>Theropoda</taxon>
        <taxon>Coelurosauria</taxon>
        <taxon>Aves</taxon>
        <taxon>Neognathae</taxon>
        <taxon>Neoaves</taxon>
        <taxon>Telluraves</taxon>
        <taxon>Australaves</taxon>
        <taxon>Passeriformes</taxon>
        <taxon>Picathartidae</taxon>
        <taxon>Chaetops</taxon>
    </lineage>
</organism>
<dbReference type="EMBL" id="VZTR01023673">
    <property type="protein sequence ID" value="NXT68717.1"/>
    <property type="molecule type" value="Genomic_DNA"/>
</dbReference>
<gene>
    <name evidence="1" type="primary">Hladpb1</name>
    <name evidence="1" type="ORF">CHAFRE_R02320</name>
</gene>
<evidence type="ECO:0000313" key="1">
    <source>
        <dbReference type="EMBL" id="NXT68717.1"/>
    </source>
</evidence>
<sequence>FQGQHELLGHVVATNIVPSGDWPYQLLALVETSPHATQCGVTSPCQVEHVSLEHPLSWHW</sequence>
<keyword evidence="2" id="KW-1185">Reference proteome</keyword>